<organism evidence="3 4">
    <name type="scientific">Aphanomyces astaci</name>
    <name type="common">Crayfish plague agent</name>
    <dbReference type="NCBI Taxonomy" id="112090"/>
    <lineage>
        <taxon>Eukaryota</taxon>
        <taxon>Sar</taxon>
        <taxon>Stramenopiles</taxon>
        <taxon>Oomycota</taxon>
        <taxon>Saprolegniomycetes</taxon>
        <taxon>Saprolegniales</taxon>
        <taxon>Verrucalvaceae</taxon>
        <taxon>Aphanomyces</taxon>
    </lineage>
</organism>
<comment type="caution">
    <text evidence="3">The sequence shown here is derived from an EMBL/GenBank/DDBJ whole genome shotgun (WGS) entry which is preliminary data.</text>
</comment>
<feature type="repeat" description="ANK" evidence="1">
    <location>
        <begin position="532"/>
        <end position="564"/>
    </location>
</feature>
<accession>A0A418EXI0</accession>
<sequence length="778" mass="83937">MDCNRWDMVVSLVRADPELIVVLLQSAAALVLVAHPSSTSQLRITDDEGNSIAHAACRCKRPFPLEPLRLALEGLLTTVNMDGQSPIHVAASCGNLHALQCAMTLSLSQAAQHCTLVDRTGNLPLHAAVAERHWHVVVPLVTWHPPAAASPDPLGDLAVHIAASCRQWDVVEAIIVLAPQTVTIPDRLGRSLLRLALHGAAWSVATALLDLLVDTPLPPDVESVDPAVEQSQWHVAGQLLAKGVPVPQPLATMKLACQLGAPSVVLAALVASYSYPTDEVRDTRDKKLNDGDWATMALDVALRHRQWEVAKWVLAMDASAARRKNRMRLLPLQVAAATDPSNAPPVSLLNRLAAAHPQAAVAVDCSGTPLLHILCHRHHWTCVQALVQASPTVATLAPAEVIVDLAIAAPYTTSVVNQSTWILHDILTKYALSLSGASDVPRLAAALASCSDANQNTALHVGIACGHVGFCSTLVRDHGVDVFAVNLEGESALDLARRSPDPGVRAVFAAMDVTVSSSSPPPSPWIEAVDGHGRTPLMHAALAGHWTAVQWMLQHGADPATIQALDLPRTVQRAVATSQHAHVVIHRRYVVQTILGPHQERHDDEDGEGLAMDLKTGHNIRPSKVCRYSLPWHGHPRMTPVDTTTMTTEPTLLKWTPSELVALALQNHKVELERMQQQYDQQATAVPTRSLKPRPTTTPPPPSHPHVVPLSPQVEPLPPQVEPSALMNDDIVIQDEATPIQSTDDPYLGQRVRKYFADGIAYHGTVPLCLIASQHKPY</sequence>
<dbReference type="PANTHER" id="PTHR24121:SF21">
    <property type="entry name" value="ANKYRIN REPEAT FAMILY PROTEIN"/>
    <property type="match status" value="1"/>
</dbReference>
<dbReference type="Pfam" id="PF00023">
    <property type="entry name" value="Ank"/>
    <property type="match status" value="1"/>
</dbReference>
<gene>
    <name evidence="3" type="ORF">DYB37_005069</name>
</gene>
<feature type="compositionally biased region" description="Low complexity" evidence="2">
    <location>
        <begin position="705"/>
        <end position="714"/>
    </location>
</feature>
<dbReference type="SUPFAM" id="SSF48403">
    <property type="entry name" value="Ankyrin repeat"/>
    <property type="match status" value="2"/>
</dbReference>
<dbReference type="InterPro" id="IPR036770">
    <property type="entry name" value="Ankyrin_rpt-contain_sf"/>
</dbReference>
<reference evidence="3 4" key="1">
    <citation type="submission" date="2018-08" db="EMBL/GenBank/DDBJ databases">
        <title>Aphanomyces genome sequencing and annotation.</title>
        <authorList>
            <person name="Minardi D."/>
            <person name="Oidtmann B."/>
            <person name="Van Der Giezen M."/>
            <person name="Studholme D.J."/>
        </authorList>
    </citation>
    <scope>NUCLEOTIDE SEQUENCE [LARGE SCALE GENOMIC DNA]</scope>
    <source>
        <strain evidence="3 4">Da</strain>
    </source>
</reference>
<name>A0A418EXI0_APHAT</name>
<dbReference type="Gene3D" id="1.25.40.20">
    <property type="entry name" value="Ankyrin repeat-containing domain"/>
    <property type="match status" value="3"/>
</dbReference>
<dbReference type="PROSITE" id="PS50297">
    <property type="entry name" value="ANK_REP_REGION"/>
    <property type="match status" value="1"/>
</dbReference>
<proteinExistence type="predicted"/>
<protein>
    <submittedName>
        <fullName evidence="3">Uncharacterized protein</fullName>
    </submittedName>
</protein>
<dbReference type="VEuPathDB" id="FungiDB:H257_05727"/>
<dbReference type="EMBL" id="QUTH01003268">
    <property type="protein sequence ID" value="RHZ20564.1"/>
    <property type="molecule type" value="Genomic_DNA"/>
</dbReference>
<keyword evidence="1" id="KW-0040">ANK repeat</keyword>
<dbReference type="Proteomes" id="UP000285430">
    <property type="component" value="Unassembled WGS sequence"/>
</dbReference>
<evidence type="ECO:0000313" key="4">
    <source>
        <dbReference type="Proteomes" id="UP000285430"/>
    </source>
</evidence>
<feature type="region of interest" description="Disordered" evidence="2">
    <location>
        <begin position="678"/>
        <end position="717"/>
    </location>
</feature>
<evidence type="ECO:0000256" key="2">
    <source>
        <dbReference type="SAM" id="MobiDB-lite"/>
    </source>
</evidence>
<dbReference type="Pfam" id="PF13606">
    <property type="entry name" value="Ank_3"/>
    <property type="match status" value="1"/>
</dbReference>
<dbReference type="AlphaFoldDB" id="A0A418EXI0"/>
<dbReference type="PANTHER" id="PTHR24121">
    <property type="entry name" value="NO MECHANORECEPTOR POTENTIAL C, ISOFORM D-RELATED"/>
    <property type="match status" value="1"/>
</dbReference>
<evidence type="ECO:0000256" key="1">
    <source>
        <dbReference type="PROSITE-ProRule" id="PRU00023"/>
    </source>
</evidence>
<evidence type="ECO:0000313" key="3">
    <source>
        <dbReference type="EMBL" id="RHZ20564.1"/>
    </source>
</evidence>
<dbReference type="VEuPathDB" id="FungiDB:H257_05726"/>
<dbReference type="SMART" id="SM00248">
    <property type="entry name" value="ANK"/>
    <property type="match status" value="6"/>
</dbReference>
<dbReference type="InterPro" id="IPR002110">
    <property type="entry name" value="Ankyrin_rpt"/>
</dbReference>
<dbReference type="PROSITE" id="PS50088">
    <property type="entry name" value="ANK_REPEAT"/>
    <property type="match status" value="1"/>
</dbReference>